<evidence type="ECO:0000313" key="2">
    <source>
        <dbReference type="Proteomes" id="UP000886998"/>
    </source>
</evidence>
<name>A0A8X7BTZ0_9ARAC</name>
<proteinExistence type="predicted"/>
<organism evidence="1 2">
    <name type="scientific">Trichonephila inaurata madagascariensis</name>
    <dbReference type="NCBI Taxonomy" id="2747483"/>
    <lineage>
        <taxon>Eukaryota</taxon>
        <taxon>Metazoa</taxon>
        <taxon>Ecdysozoa</taxon>
        <taxon>Arthropoda</taxon>
        <taxon>Chelicerata</taxon>
        <taxon>Arachnida</taxon>
        <taxon>Araneae</taxon>
        <taxon>Araneomorphae</taxon>
        <taxon>Entelegynae</taxon>
        <taxon>Araneoidea</taxon>
        <taxon>Nephilidae</taxon>
        <taxon>Trichonephila</taxon>
        <taxon>Trichonephila inaurata</taxon>
    </lineage>
</organism>
<evidence type="ECO:0000313" key="1">
    <source>
        <dbReference type="EMBL" id="GFY43083.1"/>
    </source>
</evidence>
<protein>
    <submittedName>
        <fullName evidence="1">Uncharacterized protein</fullName>
    </submittedName>
</protein>
<gene>
    <name evidence="1" type="ORF">TNIN_80211</name>
</gene>
<sequence length="111" mass="12741">MSSVRIRPWSPAEGPSVGTIRTKNKRCHDGFHWDLGGLYKTTYFMQRCQVEMGTYPLSREGLCLFVEKNNISMRFKSSAFEFMAGTTWKTFLVFGGAPIAPTRNFHTFVFE</sequence>
<dbReference type="EMBL" id="BMAV01003474">
    <property type="protein sequence ID" value="GFY43083.1"/>
    <property type="molecule type" value="Genomic_DNA"/>
</dbReference>
<accession>A0A8X7BTZ0</accession>
<comment type="caution">
    <text evidence="1">The sequence shown here is derived from an EMBL/GenBank/DDBJ whole genome shotgun (WGS) entry which is preliminary data.</text>
</comment>
<dbReference type="Proteomes" id="UP000886998">
    <property type="component" value="Unassembled WGS sequence"/>
</dbReference>
<reference evidence="1" key="1">
    <citation type="submission" date="2020-08" db="EMBL/GenBank/DDBJ databases">
        <title>Multicomponent nature underlies the extraordinary mechanical properties of spider dragline silk.</title>
        <authorList>
            <person name="Kono N."/>
            <person name="Nakamura H."/>
            <person name="Mori M."/>
            <person name="Yoshida Y."/>
            <person name="Ohtoshi R."/>
            <person name="Malay A.D."/>
            <person name="Moran D.A.P."/>
            <person name="Tomita M."/>
            <person name="Numata K."/>
            <person name="Arakawa K."/>
        </authorList>
    </citation>
    <scope>NUCLEOTIDE SEQUENCE</scope>
</reference>
<dbReference type="AlphaFoldDB" id="A0A8X7BTZ0"/>
<keyword evidence="2" id="KW-1185">Reference proteome</keyword>